<dbReference type="AlphaFoldDB" id="A0A177LWL6"/>
<dbReference type="Proteomes" id="UP000078090">
    <property type="component" value="Unassembled WGS sequence"/>
</dbReference>
<proteinExistence type="predicted"/>
<dbReference type="Pfam" id="PF06812">
    <property type="entry name" value="ImpA_N"/>
    <property type="match status" value="1"/>
</dbReference>
<gene>
    <name evidence="2" type="ORF">A1332_21230</name>
</gene>
<sequence length="345" mass="38179">MADLSGLLEPVSAEHPCGDNLEYDSARVALDSNILGTPENQFSGEKALPPNWREVYKEAFALLQRSKDLQVILYLIRTLINVEGWRGFRDGLAFLEESISRYWDSIYPQLDPDDGMDPTSRVNILEELASFDLILRPLSLAVLVESKAVGRFCLRDIQYATDRLEVPKDLTKPDNAAIKAAFLDVDDTALTDTYQALLESIKIIEQIDTFVNEKVGASQGAVLTPLKALLKEVRDDFDHYAGSRLAGGNESEAIENETGTEVDSNDVKPVKSRSAVSGAIESRQDVVRTLDALCKYYADYEPSSPVPILLRRAKHLATADFMEIVQNLMPDALSQISTIKGPDPS</sequence>
<dbReference type="RefSeq" id="WP_064010371.1">
    <property type="nucleotide sequence ID" value="NZ_LUUG01000115.1"/>
</dbReference>
<dbReference type="InterPro" id="IPR017740">
    <property type="entry name" value="TssA-like"/>
</dbReference>
<dbReference type="PANTHER" id="PTHR37951:SF1">
    <property type="entry name" value="TYPE VI SECRETION SYSTEM COMPONENT TSSA1"/>
    <property type="match status" value="1"/>
</dbReference>
<evidence type="ECO:0000259" key="1">
    <source>
        <dbReference type="Pfam" id="PF06812"/>
    </source>
</evidence>
<comment type="caution">
    <text evidence="2">The sequence shown here is derived from an EMBL/GenBank/DDBJ whole genome shotgun (WGS) entry which is preliminary data.</text>
</comment>
<protein>
    <submittedName>
        <fullName evidence="2">Type VI secretion protein</fullName>
    </submittedName>
</protein>
<evidence type="ECO:0000313" key="2">
    <source>
        <dbReference type="EMBL" id="OAH97887.1"/>
    </source>
</evidence>
<name>A0A177LWL6_METMH</name>
<dbReference type="EMBL" id="LUUG01000115">
    <property type="protein sequence ID" value="OAH97887.1"/>
    <property type="molecule type" value="Genomic_DNA"/>
</dbReference>
<organism evidence="2 3">
    <name type="scientific">Methylomonas methanica</name>
    <dbReference type="NCBI Taxonomy" id="421"/>
    <lineage>
        <taxon>Bacteria</taxon>
        <taxon>Pseudomonadati</taxon>
        <taxon>Pseudomonadota</taxon>
        <taxon>Gammaproteobacteria</taxon>
        <taxon>Methylococcales</taxon>
        <taxon>Methylococcaceae</taxon>
        <taxon>Methylomonas</taxon>
    </lineage>
</organism>
<dbReference type="OrthoDB" id="9771118at2"/>
<feature type="domain" description="ImpA N-terminal" evidence="1">
    <location>
        <begin position="8"/>
        <end position="129"/>
    </location>
</feature>
<dbReference type="NCBIfam" id="TIGR03363">
    <property type="entry name" value="VI_chp_8"/>
    <property type="match status" value="1"/>
</dbReference>
<reference evidence="2 3" key="1">
    <citation type="submission" date="2016-03" db="EMBL/GenBank/DDBJ databases">
        <authorList>
            <person name="Ploux O."/>
        </authorList>
    </citation>
    <scope>NUCLEOTIDE SEQUENCE [LARGE SCALE GENOMIC DNA]</scope>
    <source>
        <strain evidence="2 3">R-45363</strain>
    </source>
</reference>
<dbReference type="InterPro" id="IPR010657">
    <property type="entry name" value="ImpA_N"/>
</dbReference>
<accession>A0A177LWL6</accession>
<dbReference type="PANTHER" id="PTHR37951">
    <property type="entry name" value="CYTOPLASMIC PROTEIN-RELATED"/>
    <property type="match status" value="1"/>
</dbReference>
<evidence type="ECO:0000313" key="3">
    <source>
        <dbReference type="Proteomes" id="UP000078090"/>
    </source>
</evidence>